<dbReference type="PANTHER" id="PTHR10948">
    <property type="entry name" value="TRANSPOSASE"/>
    <property type="match status" value="1"/>
</dbReference>
<dbReference type="InterPro" id="IPR036397">
    <property type="entry name" value="RNaseH_sf"/>
</dbReference>
<reference evidence="2" key="1">
    <citation type="submission" date="2019-03" db="EMBL/GenBank/DDBJ databases">
        <title>Single cell metagenomics reveals metabolic interactions within the superorganism composed of flagellate Streblomastix strix and complex community of Bacteroidetes bacteria on its surface.</title>
        <authorList>
            <person name="Treitli S.C."/>
            <person name="Kolisko M."/>
            <person name="Husnik F."/>
            <person name="Keeling P."/>
            <person name="Hampl V."/>
        </authorList>
    </citation>
    <scope>NUCLEOTIDE SEQUENCE</scope>
    <source>
        <strain evidence="2">STM</strain>
    </source>
</reference>
<organism evidence="2">
    <name type="scientific">termite gut metagenome</name>
    <dbReference type="NCBI Taxonomy" id="433724"/>
    <lineage>
        <taxon>unclassified sequences</taxon>
        <taxon>metagenomes</taxon>
        <taxon>organismal metagenomes</taxon>
    </lineage>
</organism>
<dbReference type="NCBIfam" id="NF033563">
    <property type="entry name" value="transpos_IS30"/>
    <property type="match status" value="1"/>
</dbReference>
<dbReference type="EMBL" id="SNRY01002114">
    <property type="protein sequence ID" value="KAA6326727.1"/>
    <property type="molecule type" value="Genomic_DNA"/>
</dbReference>
<comment type="caution">
    <text evidence="2">The sequence shown here is derived from an EMBL/GenBank/DDBJ whole genome shotgun (WGS) entry which is preliminary data.</text>
</comment>
<dbReference type="InterPro" id="IPR012337">
    <property type="entry name" value="RNaseH-like_sf"/>
</dbReference>
<dbReference type="GO" id="GO:0015074">
    <property type="term" value="P:DNA integration"/>
    <property type="evidence" value="ECO:0007669"/>
    <property type="project" value="InterPro"/>
</dbReference>
<dbReference type="InterPro" id="IPR051917">
    <property type="entry name" value="Transposase-Integrase"/>
</dbReference>
<accession>A0A5J4QXR9</accession>
<sequence>MNKLLKGKNAKALSKELFSLFLPYKDHVLSITSDNGTEFYEHQWIAQKLNTDYFFAHPYSSWERGLNEYTNKLIRQYVPKKQTFTDYNDDRIKNIQRKINRRPRKKLNFEEPYNLFCKMLNNKVAFNT</sequence>
<gene>
    <name evidence="2" type="ORF">EZS27_024206</name>
</gene>
<dbReference type="AlphaFoldDB" id="A0A5J4QXR9"/>
<dbReference type="GO" id="GO:0032196">
    <property type="term" value="P:transposition"/>
    <property type="evidence" value="ECO:0007669"/>
    <property type="project" value="TreeGrafter"/>
</dbReference>
<dbReference type="PANTHER" id="PTHR10948:SF23">
    <property type="entry name" value="TRANSPOSASE INSI FOR INSERTION SEQUENCE ELEMENT IS30A-RELATED"/>
    <property type="match status" value="1"/>
</dbReference>
<evidence type="ECO:0000259" key="1">
    <source>
        <dbReference type="PROSITE" id="PS50994"/>
    </source>
</evidence>
<feature type="domain" description="Integrase catalytic" evidence="1">
    <location>
        <begin position="1"/>
        <end position="120"/>
    </location>
</feature>
<dbReference type="GO" id="GO:0004803">
    <property type="term" value="F:transposase activity"/>
    <property type="evidence" value="ECO:0007669"/>
    <property type="project" value="TreeGrafter"/>
</dbReference>
<dbReference type="PROSITE" id="PS50994">
    <property type="entry name" value="INTEGRASE"/>
    <property type="match status" value="1"/>
</dbReference>
<dbReference type="GO" id="GO:0003676">
    <property type="term" value="F:nucleic acid binding"/>
    <property type="evidence" value="ECO:0007669"/>
    <property type="project" value="InterPro"/>
</dbReference>
<evidence type="ECO:0000313" key="2">
    <source>
        <dbReference type="EMBL" id="KAA6326727.1"/>
    </source>
</evidence>
<protein>
    <recommendedName>
        <fullName evidence="1">Integrase catalytic domain-containing protein</fullName>
    </recommendedName>
</protein>
<dbReference type="SUPFAM" id="SSF53098">
    <property type="entry name" value="Ribonuclease H-like"/>
    <property type="match status" value="1"/>
</dbReference>
<dbReference type="InterPro" id="IPR001584">
    <property type="entry name" value="Integrase_cat-core"/>
</dbReference>
<dbReference type="Gene3D" id="3.30.420.10">
    <property type="entry name" value="Ribonuclease H-like superfamily/Ribonuclease H"/>
    <property type="match status" value="1"/>
</dbReference>
<name>A0A5J4QXR9_9ZZZZ</name>
<proteinExistence type="predicted"/>
<dbReference type="GO" id="GO:0005829">
    <property type="term" value="C:cytosol"/>
    <property type="evidence" value="ECO:0007669"/>
    <property type="project" value="TreeGrafter"/>
</dbReference>
<dbReference type="InterPro" id="IPR053392">
    <property type="entry name" value="Transposase_IS30-like"/>
</dbReference>